<evidence type="ECO:0008006" key="6">
    <source>
        <dbReference type="Google" id="ProtNLM"/>
    </source>
</evidence>
<keyword evidence="2" id="KW-0539">Nucleus</keyword>
<protein>
    <recommendedName>
        <fullName evidence="6">Transcription factor domain-containing protein</fullName>
    </recommendedName>
</protein>
<dbReference type="EMBL" id="MU860026">
    <property type="protein sequence ID" value="KAK4241184.1"/>
    <property type="molecule type" value="Genomic_DNA"/>
</dbReference>
<feature type="region of interest" description="Disordered" evidence="3">
    <location>
        <begin position="370"/>
        <end position="420"/>
    </location>
</feature>
<dbReference type="PANTHER" id="PTHR31001:SF57">
    <property type="entry name" value="ZN(II)2CYS6 TRANSCRIPTION FACTOR (EUROFUNG)"/>
    <property type="match status" value="1"/>
</dbReference>
<dbReference type="Proteomes" id="UP001303760">
    <property type="component" value="Unassembled WGS sequence"/>
</dbReference>
<comment type="subcellular location">
    <subcellularLocation>
        <location evidence="1">Nucleus</location>
    </subcellularLocation>
</comment>
<comment type="caution">
    <text evidence="4">The sequence shown here is derived from an EMBL/GenBank/DDBJ whole genome shotgun (WGS) entry which is preliminary data.</text>
</comment>
<dbReference type="InterPro" id="IPR050613">
    <property type="entry name" value="Sec_Metabolite_Reg"/>
</dbReference>
<evidence type="ECO:0000256" key="3">
    <source>
        <dbReference type="SAM" id="MobiDB-lite"/>
    </source>
</evidence>
<dbReference type="PANTHER" id="PTHR31001">
    <property type="entry name" value="UNCHARACTERIZED TRANSCRIPTIONAL REGULATORY PROTEIN"/>
    <property type="match status" value="1"/>
</dbReference>
<evidence type="ECO:0000256" key="2">
    <source>
        <dbReference type="ARBA" id="ARBA00023242"/>
    </source>
</evidence>
<evidence type="ECO:0000313" key="4">
    <source>
        <dbReference type="EMBL" id="KAK4241184.1"/>
    </source>
</evidence>
<feature type="region of interest" description="Disordered" evidence="3">
    <location>
        <begin position="34"/>
        <end position="70"/>
    </location>
</feature>
<gene>
    <name evidence="4" type="ORF">C8A03DRAFT_30667</name>
</gene>
<evidence type="ECO:0000313" key="5">
    <source>
        <dbReference type="Proteomes" id="UP001303760"/>
    </source>
</evidence>
<keyword evidence="5" id="KW-1185">Reference proteome</keyword>
<dbReference type="CDD" id="cd12148">
    <property type="entry name" value="fungal_TF_MHR"/>
    <property type="match status" value="1"/>
</dbReference>
<sequence>MRSLHPRQRIRRPRKTTMAWVANRVSTLEKLLPAVSSASSSSTPKAGGRGVPLSASRTPSGGPITGTPGETEQFFGEEILVQKGSQSQSFNEPLHSRMIEQQKEIQFVLTTPPSNNRQETPQLPSIYNPMGILSTAVPSQPSYSFFPSKQTALKLWNVYLEKIEACSGIKVLHIPTDEARLCAAMESPADAQPEDLALLWCNRGYPATVQARCKTGFEQALTEAEVLDKPRLPLLCALALYLSALQLHNRGKGIWVLNGLAIRIAQGMGLHPAGGVDVLDLTLQMWNDEMLKPYSWLWKTNREYHVVMYLLWHLCVRPPEGGPTAERAWSMVDRWFAENREIIDGEGGSGNKGAILAALKRKAVLIRESTHSGREATTRSEGRGRRDDTGGDADREGQPANDAPVVLNDQEQQPPPAGCEDTWVSLRRMSMGVGVENEAWTSDLNQVPDRGAFIQAFQFDGQDLAGMAW</sequence>
<reference evidence="4" key="2">
    <citation type="submission" date="2023-05" db="EMBL/GenBank/DDBJ databases">
        <authorList>
            <consortium name="Lawrence Berkeley National Laboratory"/>
            <person name="Steindorff A."/>
            <person name="Hensen N."/>
            <person name="Bonometti L."/>
            <person name="Westerberg I."/>
            <person name="Brannstrom I.O."/>
            <person name="Guillou S."/>
            <person name="Cros-Aarteil S."/>
            <person name="Calhoun S."/>
            <person name="Haridas S."/>
            <person name="Kuo A."/>
            <person name="Mondo S."/>
            <person name="Pangilinan J."/>
            <person name="Riley R."/>
            <person name="Labutti K."/>
            <person name="Andreopoulos B."/>
            <person name="Lipzen A."/>
            <person name="Chen C."/>
            <person name="Yanf M."/>
            <person name="Daum C."/>
            <person name="Ng V."/>
            <person name="Clum A."/>
            <person name="Ohm R."/>
            <person name="Martin F."/>
            <person name="Silar P."/>
            <person name="Natvig D."/>
            <person name="Lalanne C."/>
            <person name="Gautier V."/>
            <person name="Ament-Velasquez S.L."/>
            <person name="Kruys A."/>
            <person name="Hutchinson M.I."/>
            <person name="Powell A.J."/>
            <person name="Barry K."/>
            <person name="Miller A.N."/>
            <person name="Grigoriev I.V."/>
            <person name="Debuchy R."/>
            <person name="Gladieux P."/>
            <person name="Thoren M.H."/>
            <person name="Johannesson H."/>
        </authorList>
    </citation>
    <scope>NUCLEOTIDE SEQUENCE</scope>
    <source>
        <strain evidence="4">CBS 532.94</strain>
    </source>
</reference>
<feature type="compositionally biased region" description="Low complexity" evidence="3">
    <location>
        <begin position="58"/>
        <end position="70"/>
    </location>
</feature>
<dbReference type="AlphaFoldDB" id="A0AAN7CFM9"/>
<feature type="compositionally biased region" description="Basic and acidic residues" evidence="3">
    <location>
        <begin position="370"/>
        <end position="397"/>
    </location>
</feature>
<name>A0AAN7CFM9_9PEZI</name>
<organism evidence="4 5">
    <name type="scientific">Achaetomium macrosporum</name>
    <dbReference type="NCBI Taxonomy" id="79813"/>
    <lineage>
        <taxon>Eukaryota</taxon>
        <taxon>Fungi</taxon>
        <taxon>Dikarya</taxon>
        <taxon>Ascomycota</taxon>
        <taxon>Pezizomycotina</taxon>
        <taxon>Sordariomycetes</taxon>
        <taxon>Sordariomycetidae</taxon>
        <taxon>Sordariales</taxon>
        <taxon>Chaetomiaceae</taxon>
        <taxon>Achaetomium</taxon>
    </lineage>
</organism>
<evidence type="ECO:0000256" key="1">
    <source>
        <dbReference type="ARBA" id="ARBA00004123"/>
    </source>
</evidence>
<proteinExistence type="predicted"/>
<reference evidence="4" key="1">
    <citation type="journal article" date="2023" name="Mol. Phylogenet. Evol.">
        <title>Genome-scale phylogeny and comparative genomics of the fungal order Sordariales.</title>
        <authorList>
            <person name="Hensen N."/>
            <person name="Bonometti L."/>
            <person name="Westerberg I."/>
            <person name="Brannstrom I.O."/>
            <person name="Guillou S."/>
            <person name="Cros-Aarteil S."/>
            <person name="Calhoun S."/>
            <person name="Haridas S."/>
            <person name="Kuo A."/>
            <person name="Mondo S."/>
            <person name="Pangilinan J."/>
            <person name="Riley R."/>
            <person name="LaButti K."/>
            <person name="Andreopoulos B."/>
            <person name="Lipzen A."/>
            <person name="Chen C."/>
            <person name="Yan M."/>
            <person name="Daum C."/>
            <person name="Ng V."/>
            <person name="Clum A."/>
            <person name="Steindorff A."/>
            <person name="Ohm R.A."/>
            <person name="Martin F."/>
            <person name="Silar P."/>
            <person name="Natvig D.O."/>
            <person name="Lalanne C."/>
            <person name="Gautier V."/>
            <person name="Ament-Velasquez S.L."/>
            <person name="Kruys A."/>
            <person name="Hutchinson M.I."/>
            <person name="Powell A.J."/>
            <person name="Barry K."/>
            <person name="Miller A.N."/>
            <person name="Grigoriev I.V."/>
            <person name="Debuchy R."/>
            <person name="Gladieux P."/>
            <person name="Hiltunen Thoren M."/>
            <person name="Johannesson H."/>
        </authorList>
    </citation>
    <scope>NUCLEOTIDE SEQUENCE</scope>
    <source>
        <strain evidence="4">CBS 532.94</strain>
    </source>
</reference>
<dbReference type="GO" id="GO:0005634">
    <property type="term" value="C:nucleus"/>
    <property type="evidence" value="ECO:0007669"/>
    <property type="project" value="UniProtKB-SubCell"/>
</dbReference>
<accession>A0AAN7CFM9</accession>